<protein>
    <submittedName>
        <fullName evidence="4">226aa long hypothetical ATP-binding transport protein</fullName>
    </submittedName>
</protein>
<dbReference type="InterPro" id="IPR027417">
    <property type="entry name" value="P-loop_NTPase"/>
</dbReference>
<name>O59201_PYRHO</name>
<proteinExistence type="predicted"/>
<dbReference type="AlphaFoldDB" id="O59201"/>
<keyword evidence="5" id="KW-1185">Reference proteome</keyword>
<dbReference type="CDD" id="cd03230">
    <property type="entry name" value="ABC_DR_subfamily_A"/>
    <property type="match status" value="1"/>
</dbReference>
<dbReference type="KEGG" id="pho:PH1532"/>
<dbReference type="SMART" id="SM00382">
    <property type="entry name" value="AAA"/>
    <property type="match status" value="1"/>
</dbReference>
<dbReference type="PROSITE" id="PS50893">
    <property type="entry name" value="ABC_TRANSPORTER_2"/>
    <property type="match status" value="1"/>
</dbReference>
<sequence>MKALRGITFSIEEGEIFGLIGPNGAGKSTTLKILATLLRPTGGKAEVFGFDVVKEADEVRKLISYLPEEAGAYKRLTGLEYLKFMAKLYAKDSRKAEKMLKLGIELSGLGDRLRDKISTYSKGMVRRLLLARALMVKPKLAILDEPTSGLDIMNAFEIRRIIREFSKEGVTFLISSHNMLEVEYLCDRVALIHKGKIVEVGSPHELKEKHKAENLEEVFMEAVKNV</sequence>
<dbReference type="Proteomes" id="UP000000752">
    <property type="component" value="Chromosome"/>
</dbReference>
<dbReference type="eggNOG" id="arCOG00194">
    <property type="taxonomic scope" value="Archaea"/>
</dbReference>
<dbReference type="InterPro" id="IPR003439">
    <property type="entry name" value="ABC_transporter-like_ATP-bd"/>
</dbReference>
<dbReference type="GO" id="GO:0005524">
    <property type="term" value="F:ATP binding"/>
    <property type="evidence" value="ECO:0007669"/>
    <property type="project" value="UniProtKB-KW"/>
</dbReference>
<dbReference type="InterPro" id="IPR003593">
    <property type="entry name" value="AAA+_ATPase"/>
</dbReference>
<evidence type="ECO:0000256" key="2">
    <source>
        <dbReference type="ARBA" id="ARBA00022840"/>
    </source>
</evidence>
<evidence type="ECO:0000313" key="5">
    <source>
        <dbReference type="Proteomes" id="UP000000752"/>
    </source>
</evidence>
<evidence type="ECO:0000256" key="1">
    <source>
        <dbReference type="ARBA" id="ARBA00022741"/>
    </source>
</evidence>
<dbReference type="EMBL" id="BA000001">
    <property type="protein sequence ID" value="BAA30642.1"/>
    <property type="molecule type" value="Genomic_DNA"/>
</dbReference>
<evidence type="ECO:0000259" key="3">
    <source>
        <dbReference type="PROSITE" id="PS50893"/>
    </source>
</evidence>
<dbReference type="GO" id="GO:0016887">
    <property type="term" value="F:ATP hydrolysis activity"/>
    <property type="evidence" value="ECO:0007669"/>
    <property type="project" value="InterPro"/>
</dbReference>
<accession>O59201</accession>
<organism evidence="4 5">
    <name type="scientific">Pyrococcus horikoshii (strain ATCC 700860 / DSM 12428 / JCM 9974 / NBRC 100139 / OT-3)</name>
    <dbReference type="NCBI Taxonomy" id="70601"/>
    <lineage>
        <taxon>Archaea</taxon>
        <taxon>Methanobacteriati</taxon>
        <taxon>Methanobacteriota</taxon>
        <taxon>Thermococci</taxon>
        <taxon>Thermococcales</taxon>
        <taxon>Thermococcaceae</taxon>
        <taxon>Pyrococcus</taxon>
    </lineage>
</organism>
<reference evidence="4 5" key="1">
    <citation type="journal article" date="1998" name="DNA Res.">
        <title>Complete sequence and gene organization of the genome of a hyper-thermophilic archaebacterium, Pyrococcus horikoshii OT3.</title>
        <authorList>
            <person name="Kawarabayasi Y."/>
            <person name="Sawada M."/>
            <person name="Horikawa H."/>
            <person name="Haikawa Y."/>
            <person name="Hino Y."/>
            <person name="Yamamoto S."/>
            <person name="Sekine M."/>
            <person name="Baba S."/>
            <person name="Kosugi H."/>
            <person name="Hosoyama A."/>
            <person name="Nagai Y."/>
            <person name="Sakai M."/>
            <person name="Ogura K."/>
            <person name="Otuka R."/>
            <person name="Nakazawa H."/>
            <person name="Takamiya M."/>
            <person name="Ohfuku Y."/>
            <person name="Funahashi T."/>
            <person name="Tanaka T."/>
            <person name="Kudoh Y."/>
            <person name="Yamazaki J."/>
            <person name="Kushida N."/>
            <person name="Oguchi A."/>
            <person name="Aoki K."/>
            <person name="Nakamura Y."/>
            <person name="Robb T.F."/>
            <person name="Horikoshi K."/>
            <person name="Masuchi Y."/>
            <person name="Shizuya H."/>
            <person name="Kikuchi H."/>
        </authorList>
    </citation>
    <scope>NUCLEOTIDE SEQUENCE [LARGE SCALE GENOMIC DNA]</scope>
    <source>
        <strain evidence="5">ATCC 700860 / DSM 12428 / JCM 9974 / NBRC 100139 / OT-3</strain>
    </source>
</reference>
<dbReference type="Gene3D" id="3.40.50.300">
    <property type="entry name" value="P-loop containing nucleotide triphosphate hydrolases"/>
    <property type="match status" value="1"/>
</dbReference>
<dbReference type="STRING" id="70601.gene:9378517"/>
<evidence type="ECO:0000313" key="4">
    <source>
        <dbReference type="EMBL" id="BAA30642.1"/>
    </source>
</evidence>
<dbReference type="SUPFAM" id="SSF52540">
    <property type="entry name" value="P-loop containing nucleoside triphosphate hydrolases"/>
    <property type="match status" value="1"/>
</dbReference>
<dbReference type="PANTHER" id="PTHR43613">
    <property type="entry name" value="ABC TRANSPORTER, ATP-BINDING PROTEIN"/>
    <property type="match status" value="1"/>
</dbReference>
<gene>
    <name evidence="4" type="ordered locus">PH1532</name>
</gene>
<keyword evidence="2 4" id="KW-0067">ATP-binding</keyword>
<dbReference type="Pfam" id="PF00005">
    <property type="entry name" value="ABC_tran"/>
    <property type="match status" value="1"/>
</dbReference>
<dbReference type="PIR" id="B71030">
    <property type="entry name" value="B71030"/>
</dbReference>
<dbReference type="PANTHER" id="PTHR43613:SF1">
    <property type="entry name" value="ABC TRANSPORTER, ATP-BINDING PROTEIN"/>
    <property type="match status" value="1"/>
</dbReference>
<dbReference type="EnsemblBacteria" id="BAA30642">
    <property type="protein sequence ID" value="BAA30642"/>
    <property type="gene ID" value="BAA30642"/>
</dbReference>
<feature type="domain" description="ABC transporter" evidence="3">
    <location>
        <begin position="1"/>
        <end position="219"/>
    </location>
</feature>
<keyword evidence="1" id="KW-0547">Nucleotide-binding</keyword>